<dbReference type="VEuPathDB" id="VectorBase:GAUT018772"/>
<sequence length="284" mass="30118">MIISKDLFIFGEHIFGTFIPEVGNSATSSSSSSSSSASSSSPSSPSSPASQASSTACTPAAASSPATGNGKRVGSQLKNANNCNCYHRCLHRDNLTLNNAASAAVTRMENVDKQDLASTKSLPSIKGQIQIKREISSNAKVTAVKKKGQKQNGSTNLNFVSTSNDLFPAGDESAGNAEDNKTLMLNAENLNGHKKSPKPHYPTKHASLISLENNTKEKKLKSPNIRKDLIPHSVKYHSLELSTITDAGAVAVGCCDSSSNNICKVKMDSNSRLVNERACYLDAR</sequence>
<feature type="region of interest" description="Disordered" evidence="1">
    <location>
        <begin position="26"/>
        <end position="73"/>
    </location>
</feature>
<accession>A0A1A9UX87</accession>
<evidence type="ECO:0000256" key="1">
    <source>
        <dbReference type="SAM" id="MobiDB-lite"/>
    </source>
</evidence>
<name>A0A1A9UX87_GLOAU</name>
<organism evidence="2 3">
    <name type="scientific">Glossina austeni</name>
    <name type="common">Savannah tsetse fly</name>
    <dbReference type="NCBI Taxonomy" id="7395"/>
    <lineage>
        <taxon>Eukaryota</taxon>
        <taxon>Metazoa</taxon>
        <taxon>Ecdysozoa</taxon>
        <taxon>Arthropoda</taxon>
        <taxon>Hexapoda</taxon>
        <taxon>Insecta</taxon>
        <taxon>Pterygota</taxon>
        <taxon>Neoptera</taxon>
        <taxon>Endopterygota</taxon>
        <taxon>Diptera</taxon>
        <taxon>Brachycera</taxon>
        <taxon>Muscomorpha</taxon>
        <taxon>Hippoboscoidea</taxon>
        <taxon>Glossinidae</taxon>
        <taxon>Glossina</taxon>
    </lineage>
</organism>
<evidence type="ECO:0000313" key="2">
    <source>
        <dbReference type="EnsemblMetazoa" id="GAUT018772-PA"/>
    </source>
</evidence>
<evidence type="ECO:0000313" key="3">
    <source>
        <dbReference type="Proteomes" id="UP000078200"/>
    </source>
</evidence>
<reference evidence="2" key="1">
    <citation type="submission" date="2020-05" db="UniProtKB">
        <authorList>
            <consortium name="EnsemblMetazoa"/>
        </authorList>
    </citation>
    <scope>IDENTIFICATION</scope>
    <source>
        <strain evidence="2">TTRI</strain>
    </source>
</reference>
<keyword evidence="3" id="KW-1185">Reference proteome</keyword>
<feature type="compositionally biased region" description="Low complexity" evidence="1">
    <location>
        <begin position="26"/>
        <end position="67"/>
    </location>
</feature>
<protein>
    <submittedName>
        <fullName evidence="2">Uncharacterized protein</fullName>
    </submittedName>
</protein>
<dbReference type="EnsemblMetazoa" id="GAUT018772-RA">
    <property type="protein sequence ID" value="GAUT018772-PA"/>
    <property type="gene ID" value="GAUT018772"/>
</dbReference>
<proteinExistence type="predicted"/>
<dbReference type="Proteomes" id="UP000078200">
    <property type="component" value="Unassembled WGS sequence"/>
</dbReference>
<dbReference type="AlphaFoldDB" id="A0A1A9UX87"/>